<dbReference type="RefSeq" id="XP_019035279.1">
    <property type="nucleotide sequence ID" value="XM_019172337.1"/>
</dbReference>
<feature type="compositionally biased region" description="Low complexity" evidence="1">
    <location>
        <begin position="121"/>
        <end position="218"/>
    </location>
</feature>
<name>A0A1E3K871_9TREE</name>
<comment type="caution">
    <text evidence="3">The sequence shown here is derived from an EMBL/GenBank/DDBJ whole genome shotgun (WGS) entry which is preliminary data.</text>
</comment>
<sequence length="259" mass="25714">MPLLKHSIPLGIIYLLGLISSVKAQDDSDTSQWPEWVTNDYDCVIGCLSGFNDTITTIPQADLESAAYGCSSSTCTGDSTGNYYQILYYIQLFYATGSIYEWSDSAPDGYKHATFTSSEATSDAAVSGSSDDSNDGSDSADSTDSSTDSADVSASATDSSSPEGTGSADGDSGAAETGAVDVAESSSTGASTSSKQSSSASGSASSSAKTGTSSPSSTVAADQSEGTSSAGTKVGIAVGVQGVLAVAVAVAAGGLWTGL</sequence>
<accession>A0A1E3K871</accession>
<evidence type="ECO:0000256" key="2">
    <source>
        <dbReference type="SAM" id="SignalP"/>
    </source>
</evidence>
<dbReference type="Proteomes" id="UP000094819">
    <property type="component" value="Unassembled WGS sequence"/>
</dbReference>
<evidence type="ECO:0008006" key="5">
    <source>
        <dbReference type="Google" id="ProtNLM"/>
    </source>
</evidence>
<feature type="chain" id="PRO_5009130828" description="Cell wall protein" evidence="2">
    <location>
        <begin position="25"/>
        <end position="259"/>
    </location>
</feature>
<keyword evidence="2" id="KW-0732">Signal</keyword>
<gene>
    <name evidence="3" type="ORF">L198_00152</name>
</gene>
<feature type="compositionally biased region" description="Polar residues" evidence="1">
    <location>
        <begin position="219"/>
        <end position="230"/>
    </location>
</feature>
<evidence type="ECO:0000313" key="4">
    <source>
        <dbReference type="Proteomes" id="UP000094819"/>
    </source>
</evidence>
<evidence type="ECO:0000256" key="1">
    <source>
        <dbReference type="SAM" id="MobiDB-lite"/>
    </source>
</evidence>
<organism evidence="3 4">
    <name type="scientific">Cryptococcus wingfieldii CBS 7118</name>
    <dbReference type="NCBI Taxonomy" id="1295528"/>
    <lineage>
        <taxon>Eukaryota</taxon>
        <taxon>Fungi</taxon>
        <taxon>Dikarya</taxon>
        <taxon>Basidiomycota</taxon>
        <taxon>Agaricomycotina</taxon>
        <taxon>Tremellomycetes</taxon>
        <taxon>Tremellales</taxon>
        <taxon>Cryptococcaceae</taxon>
        <taxon>Cryptococcus</taxon>
    </lineage>
</organism>
<proteinExistence type="predicted"/>
<dbReference type="AlphaFoldDB" id="A0A1E3K871"/>
<dbReference type="OrthoDB" id="2576419at2759"/>
<keyword evidence="4" id="KW-1185">Reference proteome</keyword>
<reference evidence="3 4" key="1">
    <citation type="submission" date="2016-06" db="EMBL/GenBank/DDBJ databases">
        <title>Evolution of pathogenesis and genome organization in the Tremellales.</title>
        <authorList>
            <person name="Cuomo C."/>
            <person name="Litvintseva A."/>
            <person name="Heitman J."/>
            <person name="Chen Y."/>
            <person name="Sun S."/>
            <person name="Springer D."/>
            <person name="Dromer F."/>
            <person name="Young S."/>
            <person name="Zeng Q."/>
            <person name="Chapman S."/>
            <person name="Gujja S."/>
            <person name="Saif S."/>
            <person name="Birren B."/>
        </authorList>
    </citation>
    <scope>NUCLEOTIDE SEQUENCE [LARGE SCALE GENOMIC DNA]</scope>
    <source>
        <strain evidence="3 4">CBS 7118</strain>
    </source>
</reference>
<feature type="signal peptide" evidence="2">
    <location>
        <begin position="1"/>
        <end position="24"/>
    </location>
</feature>
<dbReference type="EMBL" id="AWGH01000001">
    <property type="protein sequence ID" value="ODO08422.1"/>
    <property type="molecule type" value="Genomic_DNA"/>
</dbReference>
<dbReference type="GeneID" id="30189367"/>
<feature type="region of interest" description="Disordered" evidence="1">
    <location>
        <begin position="121"/>
        <end position="230"/>
    </location>
</feature>
<evidence type="ECO:0000313" key="3">
    <source>
        <dbReference type="EMBL" id="ODO08422.1"/>
    </source>
</evidence>
<protein>
    <recommendedName>
        <fullName evidence="5">Cell wall protein</fullName>
    </recommendedName>
</protein>